<reference evidence="2 3" key="1">
    <citation type="submission" date="2021-01" db="EMBL/GenBank/DDBJ databases">
        <title>Whole genome shotgun sequence of Verrucosispora lutea NBRC 106530.</title>
        <authorList>
            <person name="Komaki H."/>
            <person name="Tamura T."/>
        </authorList>
    </citation>
    <scope>NUCLEOTIDE SEQUENCE [LARGE SCALE GENOMIC DNA]</scope>
    <source>
        <strain evidence="2 3">NBRC 106530</strain>
    </source>
</reference>
<evidence type="ECO:0000313" key="2">
    <source>
        <dbReference type="EMBL" id="GIJ19955.1"/>
    </source>
</evidence>
<dbReference type="Gene3D" id="3.40.50.1820">
    <property type="entry name" value="alpha/beta hydrolase"/>
    <property type="match status" value="1"/>
</dbReference>
<protein>
    <submittedName>
        <fullName evidence="2">Alpha/beta hydrolase</fullName>
    </submittedName>
</protein>
<keyword evidence="2" id="KW-0378">Hydrolase</keyword>
<accession>A0ABQ4IQ51</accession>
<keyword evidence="3" id="KW-1185">Reference proteome</keyword>
<dbReference type="Pfam" id="PF00561">
    <property type="entry name" value="Abhydrolase_1"/>
    <property type="match status" value="1"/>
</dbReference>
<name>A0ABQ4IQ51_9ACTN</name>
<organism evidence="2 3">
    <name type="scientific">Micromonospora lutea</name>
    <dbReference type="NCBI Taxonomy" id="419825"/>
    <lineage>
        <taxon>Bacteria</taxon>
        <taxon>Bacillati</taxon>
        <taxon>Actinomycetota</taxon>
        <taxon>Actinomycetes</taxon>
        <taxon>Micromonosporales</taxon>
        <taxon>Micromonosporaceae</taxon>
        <taxon>Micromonospora</taxon>
    </lineage>
</organism>
<comment type="caution">
    <text evidence="2">The sequence shown here is derived from an EMBL/GenBank/DDBJ whole genome shotgun (WGS) entry which is preliminary data.</text>
</comment>
<feature type="domain" description="AB hydrolase-1" evidence="1">
    <location>
        <begin position="105"/>
        <end position="237"/>
    </location>
</feature>
<sequence>MGTWLKSVLARLRPRSRRMRVLLVLLGLSALVVVFVMRTPAPVGHWDSAEGQDRFLRSYTEAFAALPAPADTIDVRTDFGIVRVYRFASTGAGTGDEAAGGRTVPLVLLPGRASATPVWADNVPLLSTISDVYTIDLLGEPGMSVQDRPIESDEEQAEWLHQTLRALPSDEFHLVGLSIGGWTAVNLALHRPDHIASMTVIDPVYVFADMPLGTIVRSIPAALPWLPKSWRDSFNSYTAGGAPVEDEPVAEMIEAGMQHYQLRLPQPTRISEERLSRLDLPVLAIIAEESVMHDARSAAETARRSLQRGTVRLYPGASHAVNGEQPEQLAADIADFIASHP</sequence>
<dbReference type="PANTHER" id="PTHR43798:SF33">
    <property type="entry name" value="HYDROLASE, PUTATIVE (AFU_ORTHOLOGUE AFUA_2G14860)-RELATED"/>
    <property type="match status" value="1"/>
</dbReference>
<evidence type="ECO:0000313" key="3">
    <source>
        <dbReference type="Proteomes" id="UP000643165"/>
    </source>
</evidence>
<dbReference type="GO" id="GO:0016787">
    <property type="term" value="F:hydrolase activity"/>
    <property type="evidence" value="ECO:0007669"/>
    <property type="project" value="UniProtKB-KW"/>
</dbReference>
<dbReference type="InterPro" id="IPR000073">
    <property type="entry name" value="AB_hydrolase_1"/>
</dbReference>
<dbReference type="Proteomes" id="UP000643165">
    <property type="component" value="Unassembled WGS sequence"/>
</dbReference>
<dbReference type="SUPFAM" id="SSF53474">
    <property type="entry name" value="alpha/beta-Hydrolases"/>
    <property type="match status" value="1"/>
</dbReference>
<gene>
    <name evidence="2" type="ORF">Vlu01_05790</name>
</gene>
<dbReference type="PANTHER" id="PTHR43798">
    <property type="entry name" value="MONOACYLGLYCEROL LIPASE"/>
    <property type="match status" value="1"/>
</dbReference>
<evidence type="ECO:0000259" key="1">
    <source>
        <dbReference type="Pfam" id="PF00561"/>
    </source>
</evidence>
<dbReference type="InterPro" id="IPR050266">
    <property type="entry name" value="AB_hydrolase_sf"/>
</dbReference>
<dbReference type="EMBL" id="BOPB01000002">
    <property type="protein sequence ID" value="GIJ19955.1"/>
    <property type="molecule type" value="Genomic_DNA"/>
</dbReference>
<proteinExistence type="predicted"/>
<dbReference type="InterPro" id="IPR029058">
    <property type="entry name" value="AB_hydrolase_fold"/>
</dbReference>